<dbReference type="PROSITE" id="PS50222">
    <property type="entry name" value="EF_HAND_2"/>
    <property type="match status" value="1"/>
</dbReference>
<feature type="compositionally biased region" description="Polar residues" evidence="12">
    <location>
        <begin position="1228"/>
        <end position="1244"/>
    </location>
</feature>
<evidence type="ECO:0000259" key="13">
    <source>
        <dbReference type="PROSITE" id="PS50030"/>
    </source>
</evidence>
<keyword evidence="7" id="KW-0106">Calcium</keyword>
<feature type="compositionally biased region" description="Low complexity" evidence="12">
    <location>
        <begin position="798"/>
        <end position="811"/>
    </location>
</feature>
<organism evidence="16 17">
    <name type="scientific">Coniosporium apollinis</name>
    <dbReference type="NCBI Taxonomy" id="61459"/>
    <lineage>
        <taxon>Eukaryota</taxon>
        <taxon>Fungi</taxon>
        <taxon>Dikarya</taxon>
        <taxon>Ascomycota</taxon>
        <taxon>Pezizomycotina</taxon>
        <taxon>Dothideomycetes</taxon>
        <taxon>Dothideomycetes incertae sedis</taxon>
        <taxon>Coniosporium</taxon>
    </lineage>
</organism>
<dbReference type="InterPro" id="IPR000261">
    <property type="entry name" value="EH_dom"/>
</dbReference>
<feature type="compositionally biased region" description="Polar residues" evidence="12">
    <location>
        <begin position="486"/>
        <end position="518"/>
    </location>
</feature>
<dbReference type="PROSITE" id="PS50030">
    <property type="entry name" value="UBA"/>
    <property type="match status" value="1"/>
</dbReference>
<feature type="region of interest" description="Disordered" evidence="12">
    <location>
        <begin position="768"/>
        <end position="867"/>
    </location>
</feature>
<feature type="compositionally biased region" description="Acidic residues" evidence="12">
    <location>
        <begin position="1278"/>
        <end position="1301"/>
    </location>
</feature>
<dbReference type="PROSITE" id="PS00018">
    <property type="entry name" value="EF_HAND_1"/>
    <property type="match status" value="1"/>
</dbReference>
<evidence type="ECO:0000256" key="11">
    <source>
        <dbReference type="ARBA" id="ARBA00025194"/>
    </source>
</evidence>
<evidence type="ECO:0000256" key="4">
    <source>
        <dbReference type="ARBA" id="ARBA00011159"/>
    </source>
</evidence>
<feature type="domain" description="EH" evidence="14">
    <location>
        <begin position="305"/>
        <end position="399"/>
    </location>
</feature>
<accession>A0ABQ9NSM0</accession>
<dbReference type="InterPro" id="IPR002048">
    <property type="entry name" value="EF_hand_dom"/>
</dbReference>
<feature type="region of interest" description="Disordered" evidence="12">
    <location>
        <begin position="439"/>
        <end position="530"/>
    </location>
</feature>
<sequence>MAEALGHPILNLTPEEKRVFGQLFARADTEKIGVVTGEVAVKFFEPTKLPAPVLGEGRSVADDLFAAEQIWQIADTENRGLLTSSGFCIVLRLIGHYQAGRDPSPELAFQPGPLPKFEGLNVPPSTPVPSLPGPIQPQLSGGGPIRVPPLTPDKVAEYSALFGRLGAQNGVLSGETAKNIFEKAGLSNDTLGRIWNLADTQSRGALDMTEFIIAMHLIASYKSGVLKALPSNLPPGLYEAASRRGPGPALRLSGGSRPGEPVAIQRQFTGQGPQRAASPLSRPPYPNAPQSPHSVVGDWAITPQEKASYDELFNKVDTANRGYITGEQAVLFFSNSGLPEDILATIWDLADINSEGRLSRDEFAVAMYLIKQQKPRPGQPRLNLPASLPPNLVPPSMRNQVRPAQQPTAPAFDNAAFATPKLASEDLFGLDVFSSPIPAQSTGGSVPYSKPVDTDPFGNKSASPTSPQATISPAPRNPASMFKPFQPSSTFGQGLTTQSTGASVASSQPQMRGPQTSAMDDLLGDNDPEVSNKLTQETTELANMSNQIGTLRNQMQDVQQKKSATESDLSSAGKQKRELEQRLAQFRSQYEQEVKQVKALEEQLAASRNDTRKLHQELAMVEGTHQDLQTQHRQVLGALEADQHENASLKERIRNINMEISQLRPQLDKMRSDARQQKGMVAINKKQLATNESERDRMRSELTELAKAEQEQQQQQRQQQERTAAVVSPTASERSNTNPFFRKSSATASENVMSPAGFNREESQRDFDNIFGPSVASSQTSAPPQTSLRNVPQTSGFSTQSGPSVVSSGPEVPTPSTSPPASTHQESPRTNEPPPPPESRAFSSPFLPIREGAPRTSSFSSSVKVSAPASRYGGVAAGVETPTNVEAASPAATPVQEREVSRGSDRPEASRSDTGSLTNPASDRNQTSSPAASANSDAARAGSKSEEPKDSYQPFGPPSTLKDLPGAFPTEPADSIQPTPTGESAVSEQSKGSTRPSEGFSSTRTEPFSSMNGSQNRGPSTAKHDFDAAFAEFGGSRTTQERQNTGSSVNGSADNASASKFSREFPPIENLDHDEDSDSTSEPGFDDDFTAASPKPRPESVNAQGQSQLSRPPTSTTNVDEQLDYAFRPRPPVSQIDSSASLPPASAQKSPPAYEQAISPPGGGRQPRDSNQFPPEFSGLLPSREDPTSPTHVSQPSEKSFSSPPQTQGQALFGGSSSSRGVPSVSSNMFPSSPLPAQTSTSTMPSDAYYSPASYSTNERTQQPAIQQPQVSRPSYQDDFDTGFDDLDEAKEADDKGDDDFSFSSPHREGFDDFNPVFDSPAASKSTMASQQTPTGTTTHDDFSDFDQHLSGYGSASSRAPQQPVANTAQDWDAIFSSLDTPQENKLSSEPIKSPFPSTAGMSGSGTGGTGFSSSGIGGGESSSSAQNQQSMPQLGRALSAGTEHDDPILKKLTGMGYPRQDALNALEKFDYDINKAADYLTSGQ</sequence>
<gene>
    <name evidence="16" type="ORF">H2201_004477</name>
</gene>
<dbReference type="Gene3D" id="1.10.287.1490">
    <property type="match status" value="1"/>
</dbReference>
<evidence type="ECO:0000256" key="12">
    <source>
        <dbReference type="SAM" id="MobiDB-lite"/>
    </source>
</evidence>
<dbReference type="SUPFAM" id="SSF46934">
    <property type="entry name" value="UBA-like"/>
    <property type="match status" value="1"/>
</dbReference>
<proteinExistence type="predicted"/>
<evidence type="ECO:0000256" key="3">
    <source>
        <dbReference type="ARBA" id="ARBA00004413"/>
    </source>
</evidence>
<feature type="compositionally biased region" description="Polar residues" evidence="12">
    <location>
        <begin position="729"/>
        <end position="752"/>
    </location>
</feature>
<dbReference type="InterPro" id="IPR009060">
    <property type="entry name" value="UBA-like_sf"/>
</dbReference>
<keyword evidence="9" id="KW-0009">Actin-binding</keyword>
<dbReference type="EMBL" id="JAPDRL010000029">
    <property type="protein sequence ID" value="KAJ9665399.1"/>
    <property type="molecule type" value="Genomic_DNA"/>
</dbReference>
<dbReference type="InterPro" id="IPR011992">
    <property type="entry name" value="EF-hand-dom_pair"/>
</dbReference>
<dbReference type="Gene3D" id="1.10.238.10">
    <property type="entry name" value="EF-hand"/>
    <property type="match status" value="3"/>
</dbReference>
<feature type="compositionally biased region" description="Polar residues" evidence="12">
    <location>
        <begin position="1354"/>
        <end position="1370"/>
    </location>
</feature>
<dbReference type="PANTHER" id="PTHR11216:SF170">
    <property type="entry name" value="DYNAMIN ASSOCIATED PROTEIN 160, ISOFORM D"/>
    <property type="match status" value="1"/>
</dbReference>
<dbReference type="SMART" id="SM00054">
    <property type="entry name" value="EFh"/>
    <property type="match status" value="4"/>
</dbReference>
<feature type="compositionally biased region" description="Low complexity" evidence="12">
    <location>
        <begin position="1214"/>
        <end position="1227"/>
    </location>
</feature>
<dbReference type="CDD" id="cd14270">
    <property type="entry name" value="UBA"/>
    <property type="match status" value="1"/>
</dbReference>
<dbReference type="Pfam" id="PF00627">
    <property type="entry name" value="UBA"/>
    <property type="match status" value="1"/>
</dbReference>
<evidence type="ECO:0000256" key="8">
    <source>
        <dbReference type="ARBA" id="ARBA00023054"/>
    </source>
</evidence>
<feature type="compositionally biased region" description="Polar residues" evidence="12">
    <location>
        <begin position="1378"/>
        <end position="1388"/>
    </location>
</feature>
<dbReference type="CDD" id="cd00052">
    <property type="entry name" value="EH"/>
    <property type="match status" value="3"/>
</dbReference>
<feature type="compositionally biased region" description="Low complexity" evidence="12">
    <location>
        <begin position="1245"/>
        <end position="1256"/>
    </location>
</feature>
<reference evidence="16" key="1">
    <citation type="submission" date="2022-10" db="EMBL/GenBank/DDBJ databases">
        <title>Culturing micro-colonial fungi from biological soil crusts in the Mojave desert and describing Neophaeococcomyces mojavensis, and introducing the new genera and species Taxawa tesnikishii.</title>
        <authorList>
            <person name="Kurbessoian T."/>
            <person name="Stajich J.E."/>
        </authorList>
    </citation>
    <scope>NUCLEOTIDE SEQUENCE</scope>
    <source>
        <strain evidence="16">TK_1</strain>
    </source>
</reference>
<evidence type="ECO:0000256" key="9">
    <source>
        <dbReference type="ARBA" id="ARBA00023203"/>
    </source>
</evidence>
<dbReference type="PROSITE" id="PS50031">
    <property type="entry name" value="EH"/>
    <property type="match status" value="2"/>
</dbReference>
<feature type="compositionally biased region" description="Low complexity" evidence="12">
    <location>
        <begin position="928"/>
        <end position="942"/>
    </location>
</feature>
<evidence type="ECO:0000259" key="14">
    <source>
        <dbReference type="PROSITE" id="PS50031"/>
    </source>
</evidence>
<feature type="compositionally biased region" description="Polar residues" evidence="12">
    <location>
        <begin position="1323"/>
        <end position="1338"/>
    </location>
</feature>
<feature type="region of interest" description="Disordered" evidence="12">
    <location>
        <begin position="709"/>
        <end position="756"/>
    </location>
</feature>
<keyword evidence="6" id="KW-0967">Endosome</keyword>
<keyword evidence="17" id="KW-1185">Reference proteome</keyword>
<comment type="subunit">
    <text evidence="4">Component of the PAN1 actin cytoskeleton-regulatory complex.</text>
</comment>
<feature type="compositionally biased region" description="Polar residues" evidence="12">
    <location>
        <begin position="1036"/>
        <end position="1060"/>
    </location>
</feature>
<dbReference type="Pfam" id="PF12763">
    <property type="entry name" value="EH"/>
    <property type="match status" value="3"/>
</dbReference>
<feature type="domain" description="EH" evidence="14">
    <location>
        <begin position="154"/>
        <end position="244"/>
    </location>
</feature>
<evidence type="ECO:0000256" key="6">
    <source>
        <dbReference type="ARBA" id="ARBA00022753"/>
    </source>
</evidence>
<evidence type="ECO:0000256" key="5">
    <source>
        <dbReference type="ARBA" id="ARBA00022583"/>
    </source>
</evidence>
<dbReference type="SMART" id="SM00027">
    <property type="entry name" value="EH"/>
    <property type="match status" value="3"/>
</dbReference>
<dbReference type="Proteomes" id="UP001172684">
    <property type="component" value="Unassembled WGS sequence"/>
</dbReference>
<dbReference type="InterPro" id="IPR018247">
    <property type="entry name" value="EF_Hand_1_Ca_BS"/>
</dbReference>
<feature type="compositionally biased region" description="Polar residues" evidence="12">
    <location>
        <begin position="976"/>
        <end position="1019"/>
    </location>
</feature>
<name>A0ABQ9NSM0_9PEZI</name>
<evidence type="ECO:0000256" key="1">
    <source>
        <dbReference type="ARBA" id="ARBA00004125"/>
    </source>
</evidence>
<feature type="compositionally biased region" description="Basic and acidic residues" evidence="12">
    <location>
        <begin position="1339"/>
        <end position="1348"/>
    </location>
</feature>
<feature type="domain" description="UBA" evidence="13">
    <location>
        <begin position="1444"/>
        <end position="1484"/>
    </location>
</feature>
<feature type="compositionally biased region" description="Low complexity" evidence="12">
    <location>
        <begin position="857"/>
        <end position="867"/>
    </location>
</feature>
<keyword evidence="5" id="KW-0254">Endocytosis</keyword>
<comment type="caution">
    <text evidence="16">The sequence shown here is derived from an EMBL/GenBank/DDBJ whole genome shotgun (WGS) entry which is preliminary data.</text>
</comment>
<feature type="compositionally biased region" description="Basic and acidic residues" evidence="12">
    <location>
        <begin position="896"/>
        <end position="911"/>
    </location>
</feature>
<keyword evidence="8" id="KW-0175">Coiled coil</keyword>
<feature type="region of interest" description="Disordered" evidence="12">
    <location>
        <begin position="555"/>
        <end position="577"/>
    </location>
</feature>
<feature type="compositionally biased region" description="Low complexity" evidence="12">
    <location>
        <begin position="711"/>
        <end position="722"/>
    </location>
</feature>
<dbReference type="PANTHER" id="PTHR11216">
    <property type="entry name" value="EH DOMAIN"/>
    <property type="match status" value="1"/>
</dbReference>
<evidence type="ECO:0000256" key="2">
    <source>
        <dbReference type="ARBA" id="ARBA00004134"/>
    </source>
</evidence>
<feature type="compositionally biased region" description="Polar residues" evidence="12">
    <location>
        <begin position="1101"/>
        <end position="1120"/>
    </location>
</feature>
<protein>
    <submittedName>
        <fullName evidence="16">Uncharacterized protein</fullName>
    </submittedName>
</protein>
<evidence type="ECO:0000313" key="16">
    <source>
        <dbReference type="EMBL" id="KAJ9665399.1"/>
    </source>
</evidence>
<dbReference type="Gene3D" id="1.10.8.10">
    <property type="entry name" value="DNA helicase RuvA subunit, C-terminal domain"/>
    <property type="match status" value="1"/>
</dbReference>
<feature type="compositionally biased region" description="Polar residues" evidence="12">
    <location>
        <begin position="460"/>
        <end position="471"/>
    </location>
</feature>
<dbReference type="InterPro" id="IPR015940">
    <property type="entry name" value="UBA"/>
</dbReference>
<evidence type="ECO:0000256" key="7">
    <source>
        <dbReference type="ARBA" id="ARBA00022837"/>
    </source>
</evidence>
<feature type="compositionally biased region" description="Acidic residues" evidence="12">
    <location>
        <begin position="1072"/>
        <end position="1089"/>
    </location>
</feature>
<dbReference type="SMART" id="SM00165">
    <property type="entry name" value="UBA"/>
    <property type="match status" value="1"/>
</dbReference>
<evidence type="ECO:0000259" key="15">
    <source>
        <dbReference type="PROSITE" id="PS50222"/>
    </source>
</evidence>
<feature type="domain" description="EF-hand" evidence="15">
    <location>
        <begin position="338"/>
        <end position="373"/>
    </location>
</feature>
<dbReference type="SUPFAM" id="SSF47473">
    <property type="entry name" value="EF-hand"/>
    <property type="match status" value="3"/>
</dbReference>
<evidence type="ECO:0000256" key="10">
    <source>
        <dbReference type="ARBA" id="ARBA00023212"/>
    </source>
</evidence>
<feature type="region of interest" description="Disordered" evidence="12">
    <location>
        <begin position="239"/>
        <end position="295"/>
    </location>
</feature>
<comment type="function">
    <text evidence="11">Component of the PAN1 actin cytoskeleton-regulatory complex required for the internalization of endosomes during actin-coupled endocytosis. The complex links the site of endocytosis to the cell membrane-associated actin cytoskeleton. Mediates uptake of external molecules and vacuolar degradation of plasma membrane proteins. Plays a role in the proper organization of the cell membrane-associated actin cytoskeleton and promotes its destabilization.</text>
</comment>
<feature type="compositionally biased region" description="Polar residues" evidence="12">
    <location>
        <begin position="775"/>
        <end position="797"/>
    </location>
</feature>
<evidence type="ECO:0000313" key="17">
    <source>
        <dbReference type="Proteomes" id="UP001172684"/>
    </source>
</evidence>
<feature type="compositionally biased region" description="Polar residues" evidence="12">
    <location>
        <begin position="1257"/>
        <end position="1275"/>
    </location>
</feature>
<comment type="subcellular location">
    <subcellularLocation>
        <location evidence="3">Cell membrane</location>
        <topology evidence="3">Peripheral membrane protein</topology>
        <orientation evidence="3">Cytoplasmic side</orientation>
    </subcellularLocation>
    <subcellularLocation>
        <location evidence="2">Cytoplasm</location>
        <location evidence="2">Cytoskeleton</location>
        <location evidence="2">Actin patch</location>
    </subcellularLocation>
    <subcellularLocation>
        <location evidence="1">Endosome membrane</location>
        <topology evidence="1">Peripheral membrane protein</topology>
        <orientation evidence="1">Cytoplasmic side</orientation>
    </subcellularLocation>
</comment>
<keyword evidence="10" id="KW-0963">Cytoplasm</keyword>
<feature type="compositionally biased region" description="Polar residues" evidence="12">
    <location>
        <begin position="912"/>
        <end position="927"/>
    </location>
</feature>
<feature type="compositionally biased region" description="Gly residues" evidence="12">
    <location>
        <begin position="1403"/>
        <end position="1421"/>
    </location>
</feature>
<feature type="region of interest" description="Disordered" evidence="12">
    <location>
        <begin position="881"/>
        <end position="1455"/>
    </location>
</feature>
<feature type="compositionally biased region" description="Polar residues" evidence="12">
    <location>
        <begin position="1188"/>
        <end position="1210"/>
    </location>
</feature>
<keyword evidence="10" id="KW-0206">Cytoskeleton</keyword>